<evidence type="ECO:0000313" key="1">
    <source>
        <dbReference type="EMBL" id="QHS84225.1"/>
    </source>
</evidence>
<dbReference type="AlphaFoldDB" id="A0A6C0AYD9"/>
<organism evidence="1">
    <name type="scientific">viral metagenome</name>
    <dbReference type="NCBI Taxonomy" id="1070528"/>
    <lineage>
        <taxon>unclassified sequences</taxon>
        <taxon>metagenomes</taxon>
        <taxon>organismal metagenomes</taxon>
    </lineage>
</organism>
<sequence length="65" mass="7580">MKSVLFSRFNIVQFYSGNFNTIKLQTLTNKDFNIKIDLSMDKLLTPRSGTRVVRIPVDSVYHSQR</sequence>
<proteinExistence type="predicted"/>
<name>A0A6C0AYD9_9ZZZZ</name>
<protein>
    <submittedName>
        <fullName evidence="1">Uncharacterized protein</fullName>
    </submittedName>
</protein>
<reference evidence="1" key="1">
    <citation type="journal article" date="2020" name="Nature">
        <title>Giant virus diversity and host interactions through global metagenomics.</title>
        <authorList>
            <person name="Schulz F."/>
            <person name="Roux S."/>
            <person name="Paez-Espino D."/>
            <person name="Jungbluth S."/>
            <person name="Walsh D.A."/>
            <person name="Denef V.J."/>
            <person name="McMahon K.D."/>
            <person name="Konstantinidis K.T."/>
            <person name="Eloe-Fadrosh E.A."/>
            <person name="Kyrpides N.C."/>
            <person name="Woyke T."/>
        </authorList>
    </citation>
    <scope>NUCLEOTIDE SEQUENCE</scope>
    <source>
        <strain evidence="1">GVMAG-S-ERX555965-48</strain>
    </source>
</reference>
<accession>A0A6C0AYD9</accession>
<dbReference type="EMBL" id="MN738775">
    <property type="protein sequence ID" value="QHS84225.1"/>
    <property type="molecule type" value="Genomic_DNA"/>
</dbReference>